<sequence length="180" mass="19912">MVNIYRISSPFHEELDFLKVGDIVYLSGIVVTARDQVHKRIVLEGLYPPIQINRLAVWHAGPTVKRKDNEWIVISIGSTSSSRMESIEAEFIEKTGVKMIIGKGFMGRKTVEACRRYGCVIAIYPGGLGALGAKAVRKVIDVYWLDLGIPEAMWVLSVENLGPLIISIDTHGNTITDTSV</sequence>
<name>A0A7J3MY01_9CREN</name>
<dbReference type="InterPro" id="IPR004647">
    <property type="entry name" value="Fe-S_hydro-lyase_TtdB-typ_cat"/>
</dbReference>
<evidence type="ECO:0000313" key="5">
    <source>
        <dbReference type="EMBL" id="HGT98442.1"/>
    </source>
</evidence>
<proteinExistence type="inferred from homology"/>
<comment type="similarity">
    <text evidence="1">Belongs to the class-I fumarase family.</text>
</comment>
<dbReference type="EMBL" id="DTAU01000150">
    <property type="protein sequence ID" value="HFQ79631.1"/>
    <property type="molecule type" value="Genomic_DNA"/>
</dbReference>
<gene>
    <name evidence="4" type="ORF">ENT99_08070</name>
    <name evidence="5" type="ORF">ENU64_03330</name>
</gene>
<protein>
    <submittedName>
        <fullName evidence="5">L(+)-tartrate dehydratase subunit beta</fullName>
        <ecNumber evidence="5">4.2.1.32</ecNumber>
    </submittedName>
</protein>
<dbReference type="InterPro" id="IPR036660">
    <property type="entry name" value="Fe-S_hydroAse_TtdB_cat_sf"/>
</dbReference>
<organism evidence="5">
    <name type="scientific">Ignisphaera aggregans</name>
    <dbReference type="NCBI Taxonomy" id="334771"/>
    <lineage>
        <taxon>Archaea</taxon>
        <taxon>Thermoproteota</taxon>
        <taxon>Thermoprotei</taxon>
        <taxon>Desulfurococcales</taxon>
        <taxon>Desulfurococcaceae</taxon>
        <taxon>Ignisphaera</taxon>
    </lineage>
</organism>
<dbReference type="GO" id="GO:0008730">
    <property type="term" value="F:L(+)-tartrate dehydratase activity"/>
    <property type="evidence" value="ECO:0007669"/>
    <property type="project" value="UniProtKB-EC"/>
</dbReference>
<dbReference type="Pfam" id="PF05683">
    <property type="entry name" value="Fumerase_C"/>
    <property type="match status" value="1"/>
</dbReference>
<accession>A0A7J3MY01</accession>
<evidence type="ECO:0000313" key="4">
    <source>
        <dbReference type="EMBL" id="HFQ79631.1"/>
    </source>
</evidence>
<dbReference type="EMBL" id="DTDH01000095">
    <property type="protein sequence ID" value="HGT98442.1"/>
    <property type="molecule type" value="Genomic_DNA"/>
</dbReference>
<evidence type="ECO:0000256" key="2">
    <source>
        <dbReference type="ARBA" id="ARBA00023239"/>
    </source>
</evidence>
<dbReference type="PANTHER" id="PTHR43351:SF2">
    <property type="entry name" value="L(+)-TARTRATE DEHYDRATASE SUBUNIT BETA-RELATED"/>
    <property type="match status" value="1"/>
</dbReference>
<feature type="domain" description="Fe-S hydro-lyase tartrate dehydratase beta-type catalytic" evidence="3">
    <location>
        <begin position="11"/>
        <end position="176"/>
    </location>
</feature>
<dbReference type="Gene3D" id="3.20.130.10">
    <property type="entry name" value="Fe-S hydro-lyase, tartrate dehydratase beta-type, catalytic domain"/>
    <property type="match status" value="1"/>
</dbReference>
<dbReference type="NCBIfam" id="TIGR00723">
    <property type="entry name" value="ttdB_fumA_fumB"/>
    <property type="match status" value="1"/>
</dbReference>
<comment type="caution">
    <text evidence="5">The sequence shown here is derived from an EMBL/GenBank/DDBJ whole genome shotgun (WGS) entry which is preliminary data.</text>
</comment>
<dbReference type="EC" id="4.2.1.32" evidence="5"/>
<evidence type="ECO:0000256" key="1">
    <source>
        <dbReference type="ARBA" id="ARBA00008876"/>
    </source>
</evidence>
<dbReference type="PANTHER" id="PTHR43351">
    <property type="entry name" value="L(+)-TARTRATE DEHYDRATASE SUBUNIT BETA"/>
    <property type="match status" value="1"/>
</dbReference>
<evidence type="ECO:0000259" key="3">
    <source>
        <dbReference type="Pfam" id="PF05683"/>
    </source>
</evidence>
<reference evidence="5" key="1">
    <citation type="journal article" date="2020" name="mSystems">
        <title>Genome- and Community-Level Interaction Insights into Carbon Utilization and Element Cycling Functions of Hydrothermarchaeota in Hydrothermal Sediment.</title>
        <authorList>
            <person name="Zhou Z."/>
            <person name="Liu Y."/>
            <person name="Xu W."/>
            <person name="Pan J."/>
            <person name="Luo Z.H."/>
            <person name="Li M."/>
        </authorList>
    </citation>
    <scope>NUCLEOTIDE SEQUENCE [LARGE SCALE GENOMIC DNA]</scope>
    <source>
        <strain evidence="4">SpSt-629</strain>
        <strain evidence="5">SpSt-688</strain>
    </source>
</reference>
<dbReference type="SUPFAM" id="SSF117457">
    <property type="entry name" value="FumA C-terminal domain-like"/>
    <property type="match status" value="1"/>
</dbReference>
<keyword evidence="2 5" id="KW-0456">Lyase</keyword>
<dbReference type="AlphaFoldDB" id="A0A7J3MY01"/>